<evidence type="ECO:0000313" key="1">
    <source>
        <dbReference type="EMBL" id="KAJ7636565.1"/>
    </source>
</evidence>
<name>A0AAD7C1G4_9AGAR</name>
<reference evidence="1" key="1">
    <citation type="submission" date="2023-03" db="EMBL/GenBank/DDBJ databases">
        <title>Massive genome expansion in bonnet fungi (Mycena s.s.) driven by repeated elements and novel gene families across ecological guilds.</title>
        <authorList>
            <consortium name="Lawrence Berkeley National Laboratory"/>
            <person name="Harder C.B."/>
            <person name="Miyauchi S."/>
            <person name="Viragh M."/>
            <person name="Kuo A."/>
            <person name="Thoen E."/>
            <person name="Andreopoulos B."/>
            <person name="Lu D."/>
            <person name="Skrede I."/>
            <person name="Drula E."/>
            <person name="Henrissat B."/>
            <person name="Morin E."/>
            <person name="Kohler A."/>
            <person name="Barry K."/>
            <person name="LaButti K."/>
            <person name="Morin E."/>
            <person name="Salamov A."/>
            <person name="Lipzen A."/>
            <person name="Mereny Z."/>
            <person name="Hegedus B."/>
            <person name="Baldrian P."/>
            <person name="Stursova M."/>
            <person name="Weitz H."/>
            <person name="Taylor A."/>
            <person name="Grigoriev I.V."/>
            <person name="Nagy L.G."/>
            <person name="Martin F."/>
            <person name="Kauserud H."/>
        </authorList>
    </citation>
    <scope>NUCLEOTIDE SEQUENCE</scope>
    <source>
        <strain evidence="1">9284</strain>
    </source>
</reference>
<organism evidence="1 2">
    <name type="scientific">Roridomyces roridus</name>
    <dbReference type="NCBI Taxonomy" id="1738132"/>
    <lineage>
        <taxon>Eukaryota</taxon>
        <taxon>Fungi</taxon>
        <taxon>Dikarya</taxon>
        <taxon>Basidiomycota</taxon>
        <taxon>Agaricomycotina</taxon>
        <taxon>Agaricomycetes</taxon>
        <taxon>Agaricomycetidae</taxon>
        <taxon>Agaricales</taxon>
        <taxon>Marasmiineae</taxon>
        <taxon>Mycenaceae</taxon>
        <taxon>Roridomyces</taxon>
    </lineage>
</organism>
<evidence type="ECO:0000313" key="2">
    <source>
        <dbReference type="Proteomes" id="UP001221142"/>
    </source>
</evidence>
<protein>
    <submittedName>
        <fullName evidence="1">Uncharacterized protein</fullName>
    </submittedName>
</protein>
<dbReference type="EMBL" id="JARKIF010000006">
    <property type="protein sequence ID" value="KAJ7636565.1"/>
    <property type="molecule type" value="Genomic_DNA"/>
</dbReference>
<proteinExistence type="predicted"/>
<comment type="caution">
    <text evidence="1">The sequence shown here is derived from an EMBL/GenBank/DDBJ whole genome shotgun (WGS) entry which is preliminary data.</text>
</comment>
<dbReference type="AlphaFoldDB" id="A0AAD7C1G4"/>
<gene>
    <name evidence="1" type="ORF">FB45DRAFT_1024677</name>
</gene>
<dbReference type="Proteomes" id="UP001221142">
    <property type="component" value="Unassembled WGS sequence"/>
</dbReference>
<keyword evidence="2" id="KW-1185">Reference proteome</keyword>
<sequence length="178" mass="20551">MSLTPLRFEAWDMLNSTLVAPDGVAEFTVTTPQTYYMQRHTIVTSLTGARAVIKWHPKTFVIGGVERPWKELKKVVGGPLSSKWRIWKWSEPSYTVKYARDADGQMRYAIRQTREDGKWQSDTEAAGTDLARLTPVIDHFMRPPDNALMYLSPKLEDKDRLFLVMIMLASETRRRQSD</sequence>
<accession>A0AAD7C1G4</accession>